<evidence type="ECO:0000313" key="2">
    <source>
        <dbReference type="Proteomes" id="UP000199650"/>
    </source>
</evidence>
<gene>
    <name evidence="1" type="ORF">SAMN05444851_1710</name>
</gene>
<sequence>MMTSRSSCSGLDAIGPEFDEEFRNILDALFCACNSGLQDTDTSLRRELFRMTELDGQTTARAARALGIGISQAEEMLAATRRDITVLMALGLCKPVFPGPADSRHSHGCRCGNSTMARGHKPPMAP</sequence>
<dbReference type="OrthoDB" id="7871579at2"/>
<proteinExistence type="predicted"/>
<name>A0A1I0PKH3_9RHOB</name>
<reference evidence="1 2" key="1">
    <citation type="submission" date="2016-10" db="EMBL/GenBank/DDBJ databases">
        <authorList>
            <person name="de Groot N.N."/>
        </authorList>
    </citation>
    <scope>NUCLEOTIDE SEQUENCE [LARGE SCALE GENOMIC DNA]</scope>
    <source>
        <strain evidence="1 2">DSM 29439</strain>
    </source>
</reference>
<evidence type="ECO:0000313" key="1">
    <source>
        <dbReference type="EMBL" id="SEW14924.1"/>
    </source>
</evidence>
<accession>A0A1I0PKH3</accession>
<organism evidence="1 2">
    <name type="scientific">Aliiroseovarius sediminilitoris</name>
    <dbReference type="NCBI Taxonomy" id="1173584"/>
    <lineage>
        <taxon>Bacteria</taxon>
        <taxon>Pseudomonadati</taxon>
        <taxon>Pseudomonadota</taxon>
        <taxon>Alphaproteobacteria</taxon>
        <taxon>Rhodobacterales</taxon>
        <taxon>Paracoccaceae</taxon>
        <taxon>Aliiroseovarius</taxon>
    </lineage>
</organism>
<dbReference type="AlphaFoldDB" id="A0A1I0PKH3"/>
<protein>
    <submittedName>
        <fullName evidence="1">Uncharacterized protein</fullName>
    </submittedName>
</protein>
<dbReference type="EMBL" id="FOJB01000001">
    <property type="protein sequence ID" value="SEW14924.1"/>
    <property type="molecule type" value="Genomic_DNA"/>
</dbReference>
<keyword evidence="2" id="KW-1185">Reference proteome</keyword>
<dbReference type="Proteomes" id="UP000199650">
    <property type="component" value="Unassembled WGS sequence"/>
</dbReference>